<evidence type="ECO:0000313" key="1">
    <source>
        <dbReference type="EMBL" id="TKJ87670.1"/>
    </source>
</evidence>
<dbReference type="OrthoDB" id="9937584at2"/>
<sequence length="60" mass="6819">MSKTFPRNFIVSIPMNSGNGLLCLIYRRISTCMRRPGEISTRLQNGRNRFIFPAGTPDSE</sequence>
<name>A0A3S7S8F4_9GAMM</name>
<proteinExistence type="predicted"/>
<comment type="caution">
    <text evidence="1">The sequence shown here is derived from an EMBL/GenBank/DDBJ whole genome shotgun (WGS) entry which is preliminary data.</text>
</comment>
<gene>
    <name evidence="1" type="ORF">EpCFBP13511_16845</name>
</gene>
<dbReference type="KEGG" id="epe:CI789_18450"/>
<dbReference type="Proteomes" id="UP000306393">
    <property type="component" value="Unassembled WGS sequence"/>
</dbReference>
<evidence type="ECO:0000313" key="2">
    <source>
        <dbReference type="Proteomes" id="UP000306393"/>
    </source>
</evidence>
<dbReference type="AlphaFoldDB" id="A0A3S7S8F4"/>
<accession>A0A3S7S8F4</accession>
<protein>
    <submittedName>
        <fullName evidence="1">Uncharacterized protein</fullName>
    </submittedName>
</protein>
<dbReference type="EMBL" id="QGAC01000016">
    <property type="protein sequence ID" value="TKJ87670.1"/>
    <property type="molecule type" value="Genomic_DNA"/>
</dbReference>
<reference evidence="1 2" key="1">
    <citation type="journal article" date="2019" name="Sci. Rep.">
        <title>Differences in resource use lead to coexistence of seed-transmitted microbial populations.</title>
        <authorList>
            <person name="Torres-Cortes G."/>
            <person name="Garcia B.J."/>
            <person name="Compant S."/>
            <person name="Rezki S."/>
            <person name="Jones P."/>
            <person name="Preveaux A."/>
            <person name="Briand M."/>
            <person name="Roulet A."/>
            <person name="Bouchez O."/>
            <person name="Jacobson D."/>
            <person name="Barret M."/>
        </authorList>
    </citation>
    <scope>NUCLEOTIDE SEQUENCE [LARGE SCALE GENOMIC DNA]</scope>
    <source>
        <strain evidence="1 2">CFBP13511</strain>
    </source>
</reference>
<organism evidence="1 2">
    <name type="scientific">Erwinia persicina</name>
    <dbReference type="NCBI Taxonomy" id="55211"/>
    <lineage>
        <taxon>Bacteria</taxon>
        <taxon>Pseudomonadati</taxon>
        <taxon>Pseudomonadota</taxon>
        <taxon>Gammaproteobacteria</taxon>
        <taxon>Enterobacterales</taxon>
        <taxon>Erwiniaceae</taxon>
        <taxon>Erwinia</taxon>
    </lineage>
</organism>